<keyword evidence="2 3" id="KW-0663">Pyridoxal phosphate</keyword>
<comment type="cofactor">
    <cofactor evidence="1 4">
        <name>pyridoxal 5'-phosphate</name>
        <dbReference type="ChEBI" id="CHEBI:597326"/>
    </cofactor>
</comment>
<dbReference type="GO" id="GO:0030170">
    <property type="term" value="F:pyridoxal phosphate binding"/>
    <property type="evidence" value="ECO:0007669"/>
    <property type="project" value="InterPro"/>
</dbReference>
<proteinExistence type="inferred from homology"/>
<organism evidence="6 7">
    <name type="scientific">Edaphobacter modestus</name>
    <dbReference type="NCBI Taxonomy" id="388466"/>
    <lineage>
        <taxon>Bacteria</taxon>
        <taxon>Pseudomonadati</taxon>
        <taxon>Acidobacteriota</taxon>
        <taxon>Terriglobia</taxon>
        <taxon>Terriglobales</taxon>
        <taxon>Acidobacteriaceae</taxon>
        <taxon>Edaphobacter</taxon>
    </lineage>
</organism>
<gene>
    <name evidence="6" type="ORF">BDD14_2012</name>
</gene>
<evidence type="ECO:0000313" key="7">
    <source>
        <dbReference type="Proteomes" id="UP000292958"/>
    </source>
</evidence>
<dbReference type="NCBIfam" id="NF005758">
    <property type="entry name" value="PRK07582.1"/>
    <property type="match status" value="1"/>
</dbReference>
<dbReference type="GO" id="GO:0019343">
    <property type="term" value="P:cysteine biosynthetic process via cystathionine"/>
    <property type="evidence" value="ECO:0007669"/>
    <property type="project" value="TreeGrafter"/>
</dbReference>
<dbReference type="SUPFAM" id="SSF53383">
    <property type="entry name" value="PLP-dependent transferases"/>
    <property type="match status" value="1"/>
</dbReference>
<reference evidence="6 7" key="1">
    <citation type="submission" date="2019-02" db="EMBL/GenBank/DDBJ databases">
        <title>Genomic Encyclopedia of Archaeal and Bacterial Type Strains, Phase II (KMG-II): from individual species to whole genera.</title>
        <authorList>
            <person name="Goeker M."/>
        </authorList>
    </citation>
    <scope>NUCLEOTIDE SEQUENCE [LARGE SCALE GENOMIC DNA]</scope>
    <source>
        <strain evidence="6 7">DSM 18101</strain>
    </source>
</reference>
<comment type="similarity">
    <text evidence="4">Belongs to the trans-sulfuration enzymes family.</text>
</comment>
<dbReference type="InterPro" id="IPR015421">
    <property type="entry name" value="PyrdxlP-dep_Trfase_major"/>
</dbReference>
<evidence type="ECO:0000256" key="2">
    <source>
        <dbReference type="ARBA" id="ARBA00022898"/>
    </source>
</evidence>
<evidence type="ECO:0000256" key="3">
    <source>
        <dbReference type="PIRSR" id="PIRSR001434-2"/>
    </source>
</evidence>
<dbReference type="Pfam" id="PF01053">
    <property type="entry name" value="Cys_Met_Meta_PP"/>
    <property type="match status" value="1"/>
</dbReference>
<dbReference type="Gene3D" id="3.40.640.10">
    <property type="entry name" value="Type I PLP-dependent aspartate aminotransferase-like (Major domain)"/>
    <property type="match status" value="1"/>
</dbReference>
<accession>A0A4Q7YU49</accession>
<evidence type="ECO:0000256" key="5">
    <source>
        <dbReference type="SAM" id="MobiDB-lite"/>
    </source>
</evidence>
<dbReference type="EMBL" id="SHKW01000001">
    <property type="protein sequence ID" value="RZU40543.1"/>
    <property type="molecule type" value="Genomic_DNA"/>
</dbReference>
<protein>
    <submittedName>
        <fullName evidence="6">Cystathionine gamma-lyase</fullName>
    </submittedName>
</protein>
<evidence type="ECO:0000256" key="4">
    <source>
        <dbReference type="RuleBase" id="RU362118"/>
    </source>
</evidence>
<name>A0A4Q7YU49_9BACT</name>
<keyword evidence="7" id="KW-1185">Reference proteome</keyword>
<dbReference type="Gene3D" id="3.90.1150.10">
    <property type="entry name" value="Aspartate Aminotransferase, domain 1"/>
    <property type="match status" value="1"/>
</dbReference>
<dbReference type="GO" id="GO:0019346">
    <property type="term" value="P:transsulfuration"/>
    <property type="evidence" value="ECO:0007669"/>
    <property type="project" value="InterPro"/>
</dbReference>
<comment type="caution">
    <text evidence="6">The sequence shown here is derived from an EMBL/GenBank/DDBJ whole genome shotgun (WGS) entry which is preliminary data.</text>
</comment>
<dbReference type="PANTHER" id="PTHR11808">
    <property type="entry name" value="TRANS-SULFURATION ENZYME FAMILY MEMBER"/>
    <property type="match status" value="1"/>
</dbReference>
<dbReference type="PIRSF" id="PIRSF001434">
    <property type="entry name" value="CGS"/>
    <property type="match status" value="1"/>
</dbReference>
<dbReference type="GO" id="GO:0004123">
    <property type="term" value="F:cystathionine gamma-lyase activity"/>
    <property type="evidence" value="ECO:0007669"/>
    <property type="project" value="TreeGrafter"/>
</dbReference>
<sequence length="407" mass="43744">MAATFPLSSNPPAGSISRPSEPGFYRCASPYNQRMREATKIIRSTLTRAAAGEPLHPGPVFAAPYHAPGDPSGIPYTYARSHNPTWTHLEKAIGQMESSEGYRATALVFASGMAACTAVFGAILRPGDVIVLPSNAYYAARVLAQEYFAHMGVQIRLAPTAGNAQTEHLDGAKLLWIETPSNPTMDVCDIAALSEAAHRAGALVAVDNTTPTPLGQLPLALGADFSVASDTKAMTGHSDILLGHVAVRDLELRQKIDQWRTLTGGVLGPMEAWLALRSIATLPLRLERSCQNAQRIAEFLITRPEVQQVLYPGLPSHPGHAIARRQMQYFGPVLSFILRDKTAAEAFLAQSKLFTDATSFGGVTSSAERRARWGGDQIADGFIRLSAGCEDIDDLLEDIAQALDATR</sequence>
<evidence type="ECO:0000313" key="6">
    <source>
        <dbReference type="EMBL" id="RZU40543.1"/>
    </source>
</evidence>
<feature type="modified residue" description="N6-(pyridoxal phosphate)lysine" evidence="3">
    <location>
        <position position="232"/>
    </location>
</feature>
<dbReference type="InterPro" id="IPR015424">
    <property type="entry name" value="PyrdxlP-dep_Trfase"/>
</dbReference>
<dbReference type="AlphaFoldDB" id="A0A4Q7YU49"/>
<dbReference type="GO" id="GO:0005737">
    <property type="term" value="C:cytoplasm"/>
    <property type="evidence" value="ECO:0007669"/>
    <property type="project" value="TreeGrafter"/>
</dbReference>
<dbReference type="InterPro" id="IPR015422">
    <property type="entry name" value="PyrdxlP-dep_Trfase_small"/>
</dbReference>
<dbReference type="PANTHER" id="PTHR11808:SF85">
    <property type="entry name" value="CYSTATHIONINE GAMMA-LYASE-RELATED"/>
    <property type="match status" value="1"/>
</dbReference>
<dbReference type="Proteomes" id="UP000292958">
    <property type="component" value="Unassembled WGS sequence"/>
</dbReference>
<evidence type="ECO:0000256" key="1">
    <source>
        <dbReference type="ARBA" id="ARBA00001933"/>
    </source>
</evidence>
<keyword evidence="6" id="KW-0456">Lyase</keyword>
<feature type="region of interest" description="Disordered" evidence="5">
    <location>
        <begin position="1"/>
        <end position="21"/>
    </location>
</feature>
<feature type="compositionally biased region" description="Polar residues" evidence="5">
    <location>
        <begin position="1"/>
        <end position="12"/>
    </location>
</feature>
<dbReference type="InterPro" id="IPR000277">
    <property type="entry name" value="Cys/Met-Metab_PyrdxlP-dep_enz"/>
</dbReference>